<sequence>MPDRTRPIRKEICLNEQELSMVRHKMNQLGTRNFGAYARKMLIDGYIIKVDYTEQKKLAAAVNRIATNINHVCRRINSTGHVYEDDVAELKERMADVWELLKVQQRNEL</sequence>
<accession>A0ABR7GMN1</accession>
<dbReference type="RefSeq" id="WP_021899272.1">
    <property type="nucleotide sequence ID" value="NZ_JACOPK010000005.1"/>
</dbReference>
<reference evidence="1 2" key="1">
    <citation type="submission" date="2020-08" db="EMBL/GenBank/DDBJ databases">
        <title>Genome public.</title>
        <authorList>
            <person name="Liu C."/>
            <person name="Sun Q."/>
        </authorList>
    </citation>
    <scope>NUCLEOTIDE SEQUENCE [LARGE SCALE GENOMIC DNA]</scope>
    <source>
        <strain evidence="1 2">M2</strain>
    </source>
</reference>
<protein>
    <submittedName>
        <fullName evidence="1">Plasmid mobilization relaxosome protein MobC</fullName>
    </submittedName>
</protein>
<evidence type="ECO:0000313" key="1">
    <source>
        <dbReference type="EMBL" id="MBC5695571.1"/>
    </source>
</evidence>
<dbReference type="Proteomes" id="UP000641741">
    <property type="component" value="Unassembled WGS sequence"/>
</dbReference>
<dbReference type="EMBL" id="JACOPK010000005">
    <property type="protein sequence ID" value="MBC5695571.1"/>
    <property type="molecule type" value="Genomic_DNA"/>
</dbReference>
<name>A0ABR7GMN1_9FIRM</name>
<gene>
    <name evidence="1" type="primary">mobC</name>
    <name evidence="1" type="ORF">H8S02_06400</name>
</gene>
<comment type="caution">
    <text evidence="1">The sequence shown here is derived from an EMBL/GenBank/DDBJ whole genome shotgun (WGS) entry which is preliminary data.</text>
</comment>
<dbReference type="Pfam" id="PF21983">
    <property type="entry name" value="NikA-like"/>
    <property type="match status" value="1"/>
</dbReference>
<evidence type="ECO:0000313" key="2">
    <source>
        <dbReference type="Proteomes" id="UP000641741"/>
    </source>
</evidence>
<dbReference type="InterPro" id="IPR053842">
    <property type="entry name" value="NikA-like"/>
</dbReference>
<proteinExistence type="predicted"/>
<keyword evidence="2" id="KW-1185">Reference proteome</keyword>
<organism evidence="1 2">
    <name type="scientific">Agathobaculum hominis</name>
    <dbReference type="NCBI Taxonomy" id="2763014"/>
    <lineage>
        <taxon>Bacteria</taxon>
        <taxon>Bacillati</taxon>
        <taxon>Bacillota</taxon>
        <taxon>Clostridia</taxon>
        <taxon>Eubacteriales</taxon>
        <taxon>Butyricicoccaceae</taxon>
        <taxon>Agathobaculum</taxon>
    </lineage>
</organism>